<keyword evidence="2 5" id="KW-0812">Transmembrane</keyword>
<feature type="transmembrane region" description="Helical" evidence="5">
    <location>
        <begin position="84"/>
        <end position="108"/>
    </location>
</feature>
<dbReference type="RefSeq" id="WP_092084477.1">
    <property type="nucleotide sequence ID" value="NZ_FNEL01000008.1"/>
</dbReference>
<keyword evidence="3 5" id="KW-1133">Transmembrane helix</keyword>
<feature type="domain" description="Cation/H+ exchanger transmembrane" evidence="6">
    <location>
        <begin position="10"/>
        <end position="375"/>
    </location>
</feature>
<evidence type="ECO:0000259" key="6">
    <source>
        <dbReference type="Pfam" id="PF00999"/>
    </source>
</evidence>
<dbReference type="PANTHER" id="PTHR31102:SF1">
    <property type="entry name" value="CATION_H+ EXCHANGER DOMAIN-CONTAINING PROTEIN"/>
    <property type="match status" value="1"/>
</dbReference>
<dbReference type="Gene3D" id="1.20.1530.20">
    <property type="match status" value="1"/>
</dbReference>
<feature type="transmembrane region" description="Helical" evidence="5">
    <location>
        <begin position="295"/>
        <end position="318"/>
    </location>
</feature>
<dbReference type="PANTHER" id="PTHR31102">
    <property type="match status" value="1"/>
</dbReference>
<dbReference type="GO" id="GO:0016020">
    <property type="term" value="C:membrane"/>
    <property type="evidence" value="ECO:0007669"/>
    <property type="project" value="UniProtKB-SubCell"/>
</dbReference>
<dbReference type="STRING" id="84521.SAMN04487994_100818"/>
<keyword evidence="4 5" id="KW-0472">Membrane</keyword>
<evidence type="ECO:0000256" key="1">
    <source>
        <dbReference type="ARBA" id="ARBA00004141"/>
    </source>
</evidence>
<protein>
    <submittedName>
        <fullName evidence="7">Potassium transporter</fullName>
    </submittedName>
</protein>
<dbReference type="Pfam" id="PF00999">
    <property type="entry name" value="Na_H_Exchanger"/>
    <property type="match status" value="1"/>
</dbReference>
<evidence type="ECO:0000256" key="2">
    <source>
        <dbReference type="ARBA" id="ARBA00022692"/>
    </source>
</evidence>
<dbReference type="EMBL" id="PNHE01000021">
    <property type="protein sequence ID" value="PMC58196.1"/>
    <property type="molecule type" value="Genomic_DNA"/>
</dbReference>
<feature type="transmembrane region" description="Helical" evidence="5">
    <location>
        <begin position="270"/>
        <end position="289"/>
    </location>
</feature>
<gene>
    <name evidence="7" type="ORF">CJ205_05530</name>
</gene>
<feature type="transmembrane region" description="Helical" evidence="5">
    <location>
        <begin position="357"/>
        <end position="379"/>
    </location>
</feature>
<reference evidence="7 8" key="1">
    <citation type="submission" date="2017-09" db="EMBL/GenBank/DDBJ databases">
        <title>Bacterial strain isolated from the female urinary microbiota.</title>
        <authorList>
            <person name="Thomas-White K."/>
            <person name="Kumar N."/>
            <person name="Forster S."/>
            <person name="Putonti C."/>
            <person name="Lawley T."/>
            <person name="Wolfe A.J."/>
        </authorList>
    </citation>
    <scope>NUCLEOTIDE SEQUENCE [LARGE SCALE GENOMIC DNA]</scope>
    <source>
        <strain evidence="7 8">UMB0852</strain>
    </source>
</reference>
<comment type="subcellular location">
    <subcellularLocation>
        <location evidence="1">Membrane</location>
        <topology evidence="1">Multi-pass membrane protein</topology>
    </subcellularLocation>
</comment>
<dbReference type="OrthoDB" id="9790604at2"/>
<dbReference type="AlphaFoldDB" id="A0A1G8K1F7"/>
<dbReference type="Proteomes" id="UP000235682">
    <property type="component" value="Unassembled WGS sequence"/>
</dbReference>
<organism evidence="7 8">
    <name type="scientific">Dolosicoccus paucivorans</name>
    <dbReference type="NCBI Taxonomy" id="84521"/>
    <lineage>
        <taxon>Bacteria</taxon>
        <taxon>Bacillati</taxon>
        <taxon>Bacillota</taxon>
        <taxon>Bacilli</taxon>
        <taxon>Lactobacillales</taxon>
        <taxon>Aerococcaceae</taxon>
        <taxon>Dolosicoccus</taxon>
    </lineage>
</organism>
<evidence type="ECO:0000313" key="8">
    <source>
        <dbReference type="Proteomes" id="UP000235682"/>
    </source>
</evidence>
<evidence type="ECO:0000256" key="4">
    <source>
        <dbReference type="ARBA" id="ARBA00023136"/>
    </source>
</evidence>
<feature type="transmembrane region" description="Helical" evidence="5">
    <location>
        <begin position="186"/>
        <end position="204"/>
    </location>
</feature>
<feature type="transmembrane region" description="Helical" evidence="5">
    <location>
        <begin position="150"/>
        <end position="174"/>
    </location>
</feature>
<proteinExistence type="predicted"/>
<evidence type="ECO:0000256" key="3">
    <source>
        <dbReference type="ARBA" id="ARBA00022989"/>
    </source>
</evidence>
<name>A0A1G8K1F7_9LACT</name>
<evidence type="ECO:0000313" key="7">
    <source>
        <dbReference type="EMBL" id="PMC58196.1"/>
    </source>
</evidence>
<dbReference type="GO" id="GO:0015297">
    <property type="term" value="F:antiporter activity"/>
    <property type="evidence" value="ECO:0007669"/>
    <property type="project" value="InterPro"/>
</dbReference>
<dbReference type="InterPro" id="IPR051843">
    <property type="entry name" value="CPA1_transporter"/>
</dbReference>
<comment type="caution">
    <text evidence="7">The sequence shown here is derived from an EMBL/GenBank/DDBJ whole genome shotgun (WGS) entry which is preliminary data.</text>
</comment>
<accession>A0A1G8K1F7</accession>
<evidence type="ECO:0000256" key="5">
    <source>
        <dbReference type="SAM" id="Phobius"/>
    </source>
</evidence>
<feature type="transmembrane region" description="Helical" evidence="5">
    <location>
        <begin position="50"/>
        <end position="72"/>
    </location>
</feature>
<dbReference type="InterPro" id="IPR006153">
    <property type="entry name" value="Cation/H_exchanger_TM"/>
</dbReference>
<feature type="transmembrane region" description="Helical" evidence="5">
    <location>
        <begin position="114"/>
        <end position="138"/>
    </location>
</feature>
<dbReference type="GO" id="GO:1902600">
    <property type="term" value="P:proton transmembrane transport"/>
    <property type="evidence" value="ECO:0007669"/>
    <property type="project" value="InterPro"/>
</dbReference>
<dbReference type="InterPro" id="IPR038770">
    <property type="entry name" value="Na+/solute_symporter_sf"/>
</dbReference>
<keyword evidence="8" id="KW-1185">Reference proteome</keyword>
<sequence>MVLSFALILLIGFIFGKIAQTIKLPGLIGMMVAGILMGPSLLHWIDDTTLLISPMLRQLALIIILMRAGLTLNINQLKKVGRPALLMSFVPATMEIIGVTLFSTWLLGLSLVDGILLGTILAAVSPAVVVPSMIKIIDQKYGTKEGIPQMILAAASIDDIIVIVLFTSVLSIATGSSFNAANLLQIPLQIGGGIGVGLLLGWGLKQLFQRLTFKPMEQFIILFASCLLAVGLENQFNLPISSLLIVMTSCMTLNHFQPQLTESLSQRTESIWQVAQIFLFVLIGAAVEISQMKHAGFIALVVILGALVFRMFGVWLSLLKTPFTSKERLFTMLAYTPKATVQAAIGAIPLASGVPSGGLLLAVAVISILFTAPMGIILIEKTYRKLLTPS</sequence>